<keyword evidence="4" id="KW-1185">Reference proteome</keyword>
<evidence type="ECO:0000256" key="1">
    <source>
        <dbReference type="SAM" id="Phobius"/>
    </source>
</evidence>
<keyword evidence="1" id="KW-0472">Membrane</keyword>
<dbReference type="OrthoDB" id="162072at2157"/>
<dbReference type="PROSITE" id="PS51318">
    <property type="entry name" value="TAT"/>
    <property type="match status" value="1"/>
</dbReference>
<evidence type="ECO:0000313" key="3">
    <source>
        <dbReference type="EMBL" id="EMA63262.1"/>
    </source>
</evidence>
<protein>
    <recommendedName>
        <fullName evidence="2">DUF7467 domain-containing protein</fullName>
    </recommendedName>
</protein>
<dbReference type="InterPro" id="IPR055890">
    <property type="entry name" value="DUF7467"/>
</dbReference>
<accession>M0NZA3</accession>
<dbReference type="EMBL" id="AOJH01000062">
    <property type="protein sequence ID" value="EMA63262.1"/>
    <property type="molecule type" value="Genomic_DNA"/>
</dbReference>
<organism evidence="3 4">
    <name type="scientific">Halorubrum kocurii JCM 14978</name>
    <dbReference type="NCBI Taxonomy" id="1230456"/>
    <lineage>
        <taxon>Archaea</taxon>
        <taxon>Methanobacteriati</taxon>
        <taxon>Methanobacteriota</taxon>
        <taxon>Stenosarchaea group</taxon>
        <taxon>Halobacteria</taxon>
        <taxon>Halobacteriales</taxon>
        <taxon>Haloferacaceae</taxon>
        <taxon>Halorubrum</taxon>
    </lineage>
</organism>
<keyword evidence="1" id="KW-1133">Transmembrane helix</keyword>
<sequence>MTPGDDGAGRQSGLSRRRLLAGIGGVGAVGMASGLGTGAYLADRETFADNVFGAGSVELIVNEEVTDGTFAVDVSDIDRGHGGTETFDIEVRTNPARVWLATDCPAAGDALADAIEVDVAVDRESVTDGYRPLAEVERELVAGERIDAGCLGPDDRVTVEVNWQLPGDAPDEVAGEATDLTFRLYAEQCRHVAEADAAASNPFADRVCEGSDDDCPACVEFGKADDIEAALAVGDVLPLTGLPAGVGAHDIEITAVETKADDEAIGAAFVLRAADGAPGPAVCAVEIKGGRGTERYEIDPAAPATGEVLFAPRKPDSDERHGISHIVVFVCSGDDGDRGDDSSDCVVCDDSAVSLASLDVRYRGDDASVTAVSTGGNTGGTLFEGTLTPGGAFTLFGSDVVRGGNAGNGNAGPDKLGPEVDITVDGGEPISLHVSCSEPLAVGTRFGDGDLFEVTGGTTTDGESLCDSEAI</sequence>
<feature type="domain" description="DUF7467" evidence="2">
    <location>
        <begin position="365"/>
        <end position="451"/>
    </location>
</feature>
<feature type="transmembrane region" description="Helical" evidence="1">
    <location>
        <begin position="19"/>
        <end position="42"/>
    </location>
</feature>
<proteinExistence type="predicted"/>
<dbReference type="InterPro" id="IPR006311">
    <property type="entry name" value="TAT_signal"/>
</dbReference>
<name>M0NZA3_9EURY</name>
<comment type="caution">
    <text evidence="3">The sequence shown here is derived from an EMBL/GenBank/DDBJ whole genome shotgun (WGS) entry which is preliminary data.</text>
</comment>
<dbReference type="AlphaFoldDB" id="M0NZA3"/>
<reference evidence="3 4" key="1">
    <citation type="journal article" date="2014" name="PLoS Genet.">
        <title>Phylogenetically driven sequencing of extremely halophilic archaea reveals strategies for static and dynamic osmo-response.</title>
        <authorList>
            <person name="Becker E.A."/>
            <person name="Seitzer P.M."/>
            <person name="Tritt A."/>
            <person name="Larsen D."/>
            <person name="Krusor M."/>
            <person name="Yao A.I."/>
            <person name="Wu D."/>
            <person name="Madern D."/>
            <person name="Eisen J.A."/>
            <person name="Darling A.E."/>
            <person name="Facciotti M.T."/>
        </authorList>
    </citation>
    <scope>NUCLEOTIDE SEQUENCE [LARGE SCALE GENOMIC DNA]</scope>
    <source>
        <strain evidence="3 4">JCM 14978</strain>
    </source>
</reference>
<gene>
    <name evidence="3" type="ORF">C468_10006</name>
</gene>
<dbReference type="STRING" id="1230456.C468_10006"/>
<dbReference type="Proteomes" id="UP000011546">
    <property type="component" value="Unassembled WGS sequence"/>
</dbReference>
<dbReference type="RefSeq" id="WP_008848709.1">
    <property type="nucleotide sequence ID" value="NZ_AOJH01000062.1"/>
</dbReference>
<evidence type="ECO:0000259" key="2">
    <source>
        <dbReference type="Pfam" id="PF24269"/>
    </source>
</evidence>
<dbReference type="Pfam" id="PF24269">
    <property type="entry name" value="DUF7467"/>
    <property type="match status" value="1"/>
</dbReference>
<evidence type="ECO:0000313" key="4">
    <source>
        <dbReference type="Proteomes" id="UP000011546"/>
    </source>
</evidence>
<keyword evidence="1" id="KW-0812">Transmembrane</keyword>
<dbReference type="PATRIC" id="fig|1230456.3.peg.1981"/>